<dbReference type="NCBIfam" id="TIGR00049">
    <property type="entry name" value="iron-sulfur cluster assembly accessory protein"/>
    <property type="match status" value="1"/>
</dbReference>
<comment type="caution">
    <text evidence="7">The sequence shown here is derived from an EMBL/GenBank/DDBJ whole genome shotgun (WGS) entry which is preliminary data.</text>
</comment>
<dbReference type="AlphaFoldDB" id="A0A2P6N5I6"/>
<reference evidence="7 8" key="1">
    <citation type="journal article" date="2018" name="Genome Biol. Evol.">
        <title>Multiple Roots of Fruiting Body Formation in Amoebozoa.</title>
        <authorList>
            <person name="Hillmann F."/>
            <person name="Forbes G."/>
            <person name="Novohradska S."/>
            <person name="Ferling I."/>
            <person name="Riege K."/>
            <person name="Groth M."/>
            <person name="Westermann M."/>
            <person name="Marz M."/>
            <person name="Spaller T."/>
            <person name="Winckler T."/>
            <person name="Schaap P."/>
            <person name="Glockner G."/>
        </authorList>
    </citation>
    <scope>NUCLEOTIDE SEQUENCE [LARGE SCALE GENOMIC DNA]</scope>
    <source>
        <strain evidence="7 8">Jena</strain>
    </source>
</reference>
<protein>
    <submittedName>
        <fullName evidence="7">Iron-sulfur cluster assembly 2 protein, mitochondrial-like isoform 2</fullName>
    </submittedName>
</protein>
<keyword evidence="8" id="KW-1185">Reference proteome</keyword>
<evidence type="ECO:0000313" key="8">
    <source>
        <dbReference type="Proteomes" id="UP000241769"/>
    </source>
</evidence>
<dbReference type="GO" id="GO:0005506">
    <property type="term" value="F:iron ion binding"/>
    <property type="evidence" value="ECO:0007669"/>
    <property type="project" value="TreeGrafter"/>
</dbReference>
<evidence type="ECO:0000256" key="1">
    <source>
        <dbReference type="ARBA" id="ARBA00004173"/>
    </source>
</evidence>
<organism evidence="7 8">
    <name type="scientific">Planoprotostelium fungivorum</name>
    <dbReference type="NCBI Taxonomy" id="1890364"/>
    <lineage>
        <taxon>Eukaryota</taxon>
        <taxon>Amoebozoa</taxon>
        <taxon>Evosea</taxon>
        <taxon>Variosea</taxon>
        <taxon>Cavosteliida</taxon>
        <taxon>Cavosteliaceae</taxon>
        <taxon>Planoprotostelium</taxon>
    </lineage>
</organism>
<gene>
    <name evidence="7" type="ORF">PROFUN_12751</name>
</gene>
<dbReference type="Gene3D" id="2.60.300.12">
    <property type="entry name" value="HesB-like domain"/>
    <property type="match status" value="1"/>
</dbReference>
<comment type="similarity">
    <text evidence="2">Belongs to the HesB/IscA family.</text>
</comment>
<dbReference type="InterPro" id="IPR016092">
    <property type="entry name" value="ATAP"/>
</dbReference>
<sequence length="168" mass="18865">MWTSIRRTPLCGVSRMARPKSCPSMVRAPTMNIRMFGTRPDWTNVPSSYVEGEVHISEKCAETLNKLIKQEWIKDKESAKLRVEVRPGGCSGFEYEFSVDDSAEVEEDDRLFTKNGARVVIDKESLRHLSGSVIDYKEEMIKSSFTISSNPNSVQNCSCGTSFASKVV</sequence>
<dbReference type="InterPro" id="IPR000361">
    <property type="entry name" value="ATAP_core_dom"/>
</dbReference>
<evidence type="ECO:0000259" key="6">
    <source>
        <dbReference type="Pfam" id="PF01521"/>
    </source>
</evidence>
<keyword evidence="4" id="KW-0408">Iron</keyword>
<dbReference type="GO" id="GO:0051539">
    <property type="term" value="F:4 iron, 4 sulfur cluster binding"/>
    <property type="evidence" value="ECO:0007669"/>
    <property type="project" value="TreeGrafter"/>
</dbReference>
<dbReference type="GO" id="GO:0120510">
    <property type="term" value="C:mitochondrial [4Fe-4S] assembly complex"/>
    <property type="evidence" value="ECO:0007669"/>
    <property type="project" value="UniProtKB-ARBA"/>
</dbReference>
<dbReference type="PANTHER" id="PTHR43011:SF1">
    <property type="entry name" value="IRON-SULFUR CLUSTER ASSEMBLY 2 HOMOLOG, MITOCHONDRIAL"/>
    <property type="match status" value="1"/>
</dbReference>
<feature type="domain" description="Core" evidence="6">
    <location>
        <begin position="54"/>
        <end position="160"/>
    </location>
</feature>
<name>A0A2P6N5I6_9EUKA</name>
<dbReference type="EMBL" id="MDYQ01000192">
    <property type="protein sequence ID" value="PRP79213.1"/>
    <property type="molecule type" value="Genomic_DNA"/>
</dbReference>
<dbReference type="InParanoid" id="A0A2P6N5I6"/>
<evidence type="ECO:0000256" key="2">
    <source>
        <dbReference type="ARBA" id="ARBA00006718"/>
    </source>
</evidence>
<dbReference type="Pfam" id="PF01521">
    <property type="entry name" value="Fe-S_biosyn"/>
    <property type="match status" value="1"/>
</dbReference>
<keyword evidence="5" id="KW-0496">Mitochondrion</keyword>
<dbReference type="FunCoup" id="A0A2P6N5I6">
    <property type="interactions" value="64"/>
</dbReference>
<accession>A0A2P6N5I6</accession>
<dbReference type="SUPFAM" id="SSF89360">
    <property type="entry name" value="HesB-like domain"/>
    <property type="match status" value="1"/>
</dbReference>
<dbReference type="FunFam" id="2.60.300.12:FF:000006">
    <property type="entry name" value="Iron-sulfur cluster assembly 2 mitochondrial"/>
    <property type="match status" value="1"/>
</dbReference>
<dbReference type="OrthoDB" id="1938621at2759"/>
<evidence type="ECO:0000256" key="5">
    <source>
        <dbReference type="ARBA" id="ARBA00023128"/>
    </source>
</evidence>
<evidence type="ECO:0000256" key="4">
    <source>
        <dbReference type="ARBA" id="ARBA00023004"/>
    </source>
</evidence>
<dbReference type="GO" id="GO:0051537">
    <property type="term" value="F:2 iron, 2 sulfur cluster binding"/>
    <property type="evidence" value="ECO:0007669"/>
    <property type="project" value="TreeGrafter"/>
</dbReference>
<dbReference type="GO" id="GO:0016226">
    <property type="term" value="P:iron-sulfur cluster assembly"/>
    <property type="evidence" value="ECO:0007669"/>
    <property type="project" value="InterPro"/>
</dbReference>
<dbReference type="PANTHER" id="PTHR43011">
    <property type="entry name" value="IRON-SULFUR CLUSTER ASSEMBLY 2 HOMOLOG, MITOCHONDRIAL"/>
    <property type="match status" value="1"/>
</dbReference>
<evidence type="ECO:0000256" key="3">
    <source>
        <dbReference type="ARBA" id="ARBA00022723"/>
    </source>
</evidence>
<dbReference type="Proteomes" id="UP000241769">
    <property type="component" value="Unassembled WGS sequence"/>
</dbReference>
<evidence type="ECO:0000313" key="7">
    <source>
        <dbReference type="EMBL" id="PRP79213.1"/>
    </source>
</evidence>
<keyword evidence="3" id="KW-0479">Metal-binding</keyword>
<comment type="subcellular location">
    <subcellularLocation>
        <location evidence="1">Mitochondrion</location>
    </subcellularLocation>
</comment>
<proteinExistence type="inferred from homology"/>
<dbReference type="STRING" id="1890364.A0A2P6N5I6"/>
<dbReference type="InterPro" id="IPR035903">
    <property type="entry name" value="HesB-like_dom_sf"/>
</dbReference>